<comment type="caution">
    <text evidence="1">The sequence shown here is derived from an EMBL/GenBank/DDBJ whole genome shotgun (WGS) entry which is preliminary data.</text>
</comment>
<dbReference type="Proteomes" id="UP000003635">
    <property type="component" value="Unassembled WGS sequence"/>
</dbReference>
<evidence type="ECO:0000313" key="2">
    <source>
        <dbReference type="Proteomes" id="UP000003635"/>
    </source>
</evidence>
<organism evidence="1 2">
    <name type="scientific">Oceanicola granulosus (strain ATCC BAA-861 / DSM 15982 / KCTC 12143 / HTCC2516)</name>
    <dbReference type="NCBI Taxonomy" id="314256"/>
    <lineage>
        <taxon>Bacteria</taxon>
        <taxon>Pseudomonadati</taxon>
        <taxon>Pseudomonadota</taxon>
        <taxon>Alphaproteobacteria</taxon>
        <taxon>Rhodobacterales</taxon>
        <taxon>Roseobacteraceae</taxon>
        <taxon>Oceanicola</taxon>
    </lineage>
</organism>
<proteinExistence type="predicted"/>
<keyword evidence="2" id="KW-1185">Reference proteome</keyword>
<dbReference type="AlphaFoldDB" id="Q2CHG4"/>
<sequence length="45" mass="4375">MASPPAGVRLCPSPAPLSVRSTASPAAALVASSASCTRPFSATMT</sequence>
<protein>
    <submittedName>
        <fullName evidence="1">Uncharacterized protein</fullName>
    </submittedName>
</protein>
<evidence type="ECO:0000313" key="1">
    <source>
        <dbReference type="EMBL" id="EAR52075.1"/>
    </source>
</evidence>
<reference evidence="1 2" key="1">
    <citation type="journal article" date="2010" name="J. Bacteriol.">
        <title>Genome sequences of Oceanicola granulosus HTCC2516(T) and Oceanicola batsensis HTCC2597(TDelta).</title>
        <authorList>
            <person name="Thrash J.C."/>
            <person name="Cho J.C."/>
            <person name="Vergin K.L."/>
            <person name="Giovannoni S.J."/>
        </authorList>
    </citation>
    <scope>NUCLEOTIDE SEQUENCE [LARGE SCALE GENOMIC DNA]</scope>
    <source>
        <strain evidence="2">ATCC BAA-861 / DSM 15982 / KCTC 12143 / HTCC2516</strain>
    </source>
</reference>
<dbReference type="EMBL" id="AAOT01000006">
    <property type="protein sequence ID" value="EAR52075.1"/>
    <property type="molecule type" value="Genomic_DNA"/>
</dbReference>
<name>Q2CHG4_OCEGH</name>
<gene>
    <name evidence="1" type="ORF">OG2516_18460</name>
</gene>
<dbReference type="HOGENOM" id="CLU_3202726_0_0_5"/>
<accession>Q2CHG4</accession>